<accession>A0AA37WPR4</accession>
<dbReference type="Proteomes" id="UP001156870">
    <property type="component" value="Unassembled WGS sequence"/>
</dbReference>
<dbReference type="RefSeq" id="WP_232593155.1">
    <property type="nucleotide sequence ID" value="NZ_BSPD01000056.1"/>
</dbReference>
<sequence>MKITLVKKILADGSPCKKCGEVIAKLEQSGHMGLIDEVVVADERDPESAGLKIAKAHNVERAPFFMIEKDGESPEIHTVYFKFLKEVLEPMAQKSD</sequence>
<dbReference type="AlphaFoldDB" id="A0AA37WPR4"/>
<keyword evidence="2" id="KW-1185">Reference proteome</keyword>
<proteinExistence type="predicted"/>
<comment type="caution">
    <text evidence="1">The sequence shown here is derived from an EMBL/GenBank/DDBJ whole genome shotgun (WGS) entry which is preliminary data.</text>
</comment>
<evidence type="ECO:0000313" key="1">
    <source>
        <dbReference type="EMBL" id="GLS26572.1"/>
    </source>
</evidence>
<dbReference type="EMBL" id="BSPD01000056">
    <property type="protein sequence ID" value="GLS26572.1"/>
    <property type="molecule type" value="Genomic_DNA"/>
</dbReference>
<protein>
    <recommendedName>
        <fullName evidence="3">Thioredoxin domain-containing protein</fullName>
    </recommendedName>
</protein>
<reference evidence="1 2" key="1">
    <citation type="journal article" date="2014" name="Int. J. Syst. Evol. Microbiol.">
        <title>Complete genome sequence of Corynebacterium casei LMG S-19264T (=DSM 44701T), isolated from a smear-ripened cheese.</title>
        <authorList>
            <consortium name="US DOE Joint Genome Institute (JGI-PGF)"/>
            <person name="Walter F."/>
            <person name="Albersmeier A."/>
            <person name="Kalinowski J."/>
            <person name="Ruckert C."/>
        </authorList>
    </citation>
    <scope>NUCLEOTIDE SEQUENCE [LARGE SCALE GENOMIC DNA]</scope>
    <source>
        <strain evidence="1 2">NBRC 110095</strain>
    </source>
</reference>
<organism evidence="1 2">
    <name type="scientific">Marinibactrum halimedae</name>
    <dbReference type="NCBI Taxonomy" id="1444977"/>
    <lineage>
        <taxon>Bacteria</taxon>
        <taxon>Pseudomonadati</taxon>
        <taxon>Pseudomonadota</taxon>
        <taxon>Gammaproteobacteria</taxon>
        <taxon>Cellvibrionales</taxon>
        <taxon>Cellvibrionaceae</taxon>
        <taxon>Marinibactrum</taxon>
    </lineage>
</organism>
<gene>
    <name evidence="1" type="ORF">GCM10007877_22880</name>
</gene>
<name>A0AA37WPR4_9GAMM</name>
<evidence type="ECO:0000313" key="2">
    <source>
        <dbReference type="Proteomes" id="UP001156870"/>
    </source>
</evidence>
<evidence type="ECO:0008006" key="3">
    <source>
        <dbReference type="Google" id="ProtNLM"/>
    </source>
</evidence>